<keyword evidence="1" id="KW-1133">Transmembrane helix</keyword>
<keyword evidence="1" id="KW-0472">Membrane</keyword>
<protein>
    <submittedName>
        <fullName evidence="2">Uncharacterized protein</fullName>
    </submittedName>
</protein>
<sequence>MTMAALNVIIGGELEELLKSLPHTKEKQMEEQDAIFVFPPYFDCFLGLAVFLLGPVVASQ</sequence>
<dbReference type="AlphaFoldDB" id="A0A835V3B8"/>
<dbReference type="OrthoDB" id="787137at2759"/>
<name>A0A835V3B8_VANPL</name>
<dbReference type="Proteomes" id="UP000636800">
    <property type="component" value="Chromosome 5"/>
</dbReference>
<accession>A0A835V3B8</accession>
<evidence type="ECO:0000313" key="2">
    <source>
        <dbReference type="EMBL" id="KAG0481571.1"/>
    </source>
</evidence>
<evidence type="ECO:0000313" key="3">
    <source>
        <dbReference type="Proteomes" id="UP000636800"/>
    </source>
</evidence>
<keyword evidence="1" id="KW-0812">Transmembrane</keyword>
<organism evidence="2 3">
    <name type="scientific">Vanilla planifolia</name>
    <name type="common">Vanilla</name>
    <dbReference type="NCBI Taxonomy" id="51239"/>
    <lineage>
        <taxon>Eukaryota</taxon>
        <taxon>Viridiplantae</taxon>
        <taxon>Streptophyta</taxon>
        <taxon>Embryophyta</taxon>
        <taxon>Tracheophyta</taxon>
        <taxon>Spermatophyta</taxon>
        <taxon>Magnoliopsida</taxon>
        <taxon>Liliopsida</taxon>
        <taxon>Asparagales</taxon>
        <taxon>Orchidaceae</taxon>
        <taxon>Vanilloideae</taxon>
        <taxon>Vanilleae</taxon>
        <taxon>Vanilla</taxon>
    </lineage>
</organism>
<keyword evidence="3" id="KW-1185">Reference proteome</keyword>
<feature type="transmembrane region" description="Helical" evidence="1">
    <location>
        <begin position="35"/>
        <end position="58"/>
    </location>
</feature>
<comment type="caution">
    <text evidence="2">The sequence shown here is derived from an EMBL/GenBank/DDBJ whole genome shotgun (WGS) entry which is preliminary data.</text>
</comment>
<proteinExistence type="predicted"/>
<reference evidence="2 3" key="1">
    <citation type="journal article" date="2020" name="Nat. Food">
        <title>A phased Vanilla planifolia genome enables genetic improvement of flavour and production.</title>
        <authorList>
            <person name="Hasing T."/>
            <person name="Tang H."/>
            <person name="Brym M."/>
            <person name="Khazi F."/>
            <person name="Huang T."/>
            <person name="Chambers A.H."/>
        </authorList>
    </citation>
    <scope>NUCLEOTIDE SEQUENCE [LARGE SCALE GENOMIC DNA]</scope>
    <source>
        <tissue evidence="2">Leaf</tissue>
    </source>
</reference>
<evidence type="ECO:0000256" key="1">
    <source>
        <dbReference type="SAM" id="Phobius"/>
    </source>
</evidence>
<gene>
    <name evidence="2" type="ORF">HPP92_012429</name>
</gene>
<dbReference type="EMBL" id="JADCNL010000005">
    <property type="protein sequence ID" value="KAG0481571.1"/>
    <property type="molecule type" value="Genomic_DNA"/>
</dbReference>